<dbReference type="InterPro" id="IPR047002">
    <property type="entry name" value="Tcp10_C_sf"/>
</dbReference>
<proteinExistence type="predicted"/>
<keyword evidence="3" id="KW-1185">Reference proteome</keyword>
<gene>
    <name evidence="2" type="ORF">OC680_01905</name>
</gene>
<feature type="non-terminal residue" evidence="2">
    <location>
        <position position="416"/>
    </location>
</feature>
<evidence type="ECO:0000256" key="1">
    <source>
        <dbReference type="SAM" id="Phobius"/>
    </source>
</evidence>
<keyword evidence="1" id="KW-0812">Transmembrane</keyword>
<dbReference type="Gene3D" id="2.60.450.20">
    <property type="match status" value="1"/>
</dbReference>
<accession>A0ABT9DDY7</accession>
<keyword evidence="1" id="KW-0472">Membrane</keyword>
<feature type="transmembrane region" description="Helical" evidence="1">
    <location>
        <begin position="7"/>
        <end position="26"/>
    </location>
</feature>
<evidence type="ECO:0000313" key="3">
    <source>
        <dbReference type="Proteomes" id="UP001172036"/>
    </source>
</evidence>
<keyword evidence="1" id="KW-1133">Transmembrane helix</keyword>
<evidence type="ECO:0008006" key="4">
    <source>
        <dbReference type="Google" id="ProtNLM"/>
    </source>
</evidence>
<dbReference type="EMBL" id="JAOSID010000008">
    <property type="protein sequence ID" value="MDO8168225.1"/>
    <property type="molecule type" value="Genomic_DNA"/>
</dbReference>
<protein>
    <recommendedName>
        <fullName evidence="4">DUF2963 domain-containing protein</fullName>
    </recommendedName>
</protein>
<evidence type="ECO:0000313" key="2">
    <source>
        <dbReference type="EMBL" id="MDO8168225.1"/>
    </source>
</evidence>
<name>A0ABT9DDY7_9MOLU</name>
<reference evidence="2 3" key="1">
    <citation type="journal article" date="2023" name="Int. J. Syst. Evol. Microbiol.">
        <title>The observation of taxonomic boundaries for the 16SrII and 16SrXXV phytoplasmas using genome-based delimitation.</title>
        <authorList>
            <person name="Rodrigues Jardim B."/>
            <person name="Tran-Nguyen L.T.T."/>
            <person name="Gambley C."/>
            <person name="Al-Sadi A.M."/>
            <person name="Al-Subhi A.M."/>
            <person name="Foissac X."/>
            <person name="Salar P."/>
            <person name="Cai H."/>
            <person name="Yang J.Y."/>
            <person name="Davis R."/>
            <person name="Jones L."/>
            <person name="Rodoni B."/>
            <person name="Constable F.E."/>
        </authorList>
    </citation>
    <scope>NUCLEOTIDE SEQUENCE [LARGE SCALE GENOMIC DNA]</scope>
    <source>
        <strain evidence="2">BAWM-155c</strain>
    </source>
</reference>
<sequence>MLKLRNYKIFVFIFFLISLFLFTILVKLKSLQTDKNTKRIYYDIARKIIITTDSDKNIKEYNALTGSLIKEILSQGHIKKYNDQNMIIDEILPNKTRLIYEYDATTNHLVKQRILSANEIEYNLISDKIRKITFSDGTIREYSSDDSDDLILKETLPDGTIKLYNQKEHTLNIIWPQGYTIKYDLKTGFLLEKTGLSGNIEQYITCLDKEILPNGITRKYSSDIIQETALDNKIKKEYDLNTKKLKKIIFPDGYIQEYSLYFNFLQKEIFPDGTTKEYDNYQTFLIKETLSDRTIKKYDIHDKILFQQINPDGSVQNTLQKFDSVTGQLEESILPDNTIVKFNPVKKEIMKMIWPDGSAKETIFERDPQTQKIIKIIFPNNHIQEFHLITNNLIRESWSDGKFKEYDPINSWIIKE</sequence>
<comment type="caution">
    <text evidence="2">The sequence shown here is derived from an EMBL/GenBank/DDBJ whole genome shotgun (WGS) entry which is preliminary data.</text>
</comment>
<dbReference type="Proteomes" id="UP001172036">
    <property type="component" value="Unassembled WGS sequence"/>
</dbReference>
<organism evidence="2 3">
    <name type="scientific">Candidatus Phytoplasma melaleucae</name>
    <dbReference type="NCBI Taxonomy" id="2982630"/>
    <lineage>
        <taxon>Bacteria</taxon>
        <taxon>Bacillati</taxon>
        <taxon>Mycoplasmatota</taxon>
        <taxon>Mollicutes</taxon>
        <taxon>Acholeplasmatales</taxon>
        <taxon>Acholeplasmataceae</taxon>
        <taxon>Candidatus Phytoplasma</taxon>
    </lineage>
</organism>